<gene>
    <name evidence="4" type="ORF">RFH988_LOCUS22927</name>
</gene>
<dbReference type="AlphaFoldDB" id="A0A814UC14"/>
<dbReference type="Pfam" id="PF13843">
    <property type="entry name" value="DDE_Tnp_1_7"/>
    <property type="match status" value="1"/>
</dbReference>
<protein>
    <recommendedName>
        <fullName evidence="6">PiggyBac transposable element-derived protein domain-containing protein</fullName>
    </recommendedName>
</protein>
<dbReference type="PANTHER" id="PTHR46599:SF3">
    <property type="entry name" value="PIGGYBAC TRANSPOSABLE ELEMENT-DERIVED PROTEIN 4"/>
    <property type="match status" value="1"/>
</dbReference>
<feature type="compositionally biased region" description="Polar residues" evidence="1">
    <location>
        <begin position="1"/>
        <end position="15"/>
    </location>
</feature>
<dbReference type="Proteomes" id="UP000663882">
    <property type="component" value="Unassembled WGS sequence"/>
</dbReference>
<dbReference type="PANTHER" id="PTHR46599">
    <property type="entry name" value="PIGGYBAC TRANSPOSABLE ELEMENT-DERIVED PROTEIN 4"/>
    <property type="match status" value="1"/>
</dbReference>
<accession>A0A814UC14</accession>
<evidence type="ECO:0000313" key="5">
    <source>
        <dbReference type="Proteomes" id="UP000663882"/>
    </source>
</evidence>
<comment type="caution">
    <text evidence="4">The sequence shown here is derived from an EMBL/GenBank/DDBJ whole genome shotgun (WGS) entry which is preliminary data.</text>
</comment>
<dbReference type="EMBL" id="CAJNOO010001558">
    <property type="protein sequence ID" value="CAF1170155.1"/>
    <property type="molecule type" value="Genomic_DNA"/>
</dbReference>
<feature type="domain" description="PiggyBac transposable element-derived protein 4 C-terminal zinc-finger" evidence="2">
    <location>
        <begin position="318"/>
        <end position="362"/>
    </location>
</feature>
<evidence type="ECO:0000256" key="1">
    <source>
        <dbReference type="SAM" id="MobiDB-lite"/>
    </source>
</evidence>
<feature type="compositionally biased region" description="Acidic residues" evidence="1">
    <location>
        <begin position="16"/>
        <end position="25"/>
    </location>
</feature>
<evidence type="ECO:0000259" key="3">
    <source>
        <dbReference type="Pfam" id="PF13843"/>
    </source>
</evidence>
<dbReference type="Pfam" id="PF13842">
    <property type="entry name" value="zf-Tnp_2"/>
    <property type="match status" value="1"/>
</dbReference>
<dbReference type="InterPro" id="IPR032718">
    <property type="entry name" value="PGBD4_Znf_C"/>
</dbReference>
<name>A0A814UC14_9BILA</name>
<proteinExistence type="predicted"/>
<evidence type="ECO:0000259" key="2">
    <source>
        <dbReference type="Pfam" id="PF13842"/>
    </source>
</evidence>
<evidence type="ECO:0000313" key="4">
    <source>
        <dbReference type="EMBL" id="CAF1170155.1"/>
    </source>
</evidence>
<dbReference type="InterPro" id="IPR029526">
    <property type="entry name" value="PGBD"/>
</dbReference>
<feature type="domain" description="PiggyBac transposable element-derived protein" evidence="3">
    <location>
        <begin position="133"/>
        <end position="256"/>
    </location>
</feature>
<feature type="compositionally biased region" description="Acidic residues" evidence="1">
    <location>
        <begin position="32"/>
        <end position="44"/>
    </location>
</feature>
<reference evidence="4" key="1">
    <citation type="submission" date="2021-02" db="EMBL/GenBank/DDBJ databases">
        <authorList>
            <person name="Nowell W R."/>
        </authorList>
    </citation>
    <scope>NUCLEOTIDE SEQUENCE</scope>
</reference>
<sequence>MAYSNTSDSDVTETFTDSELDDEIDTGSVSDSDNESDSGDEEQNKEEFFEERRWKEEWFEPKTFTFDSSESGISSYIPKNDENRPVDYFRLIFDHTLMQKIVQETNKYYFYTIRHEKLPERYQKAIDATEPEMSTGACGPVRVNRVGLPQFEDKISSGQQVYKSTDNMLALKWYDKREVTILSTIHQPQMRFTGKNNPKTKQPIRKPISIIDYNSKRGAIDKVYMQTSFVECIRKSVKWYRKLFFHMLDLLVFNTYLLYKMKIGERPQLVDFRLQLIREILQTYHTLKPIIGRSVHGCKPTRLTGRHFPTIVPQTTERKNSQRKCFVCANTNRKPRTRTDSRYMCKDCDVCLCIVNCFEEFHTLVYF</sequence>
<dbReference type="OrthoDB" id="6146839at2759"/>
<evidence type="ECO:0008006" key="6">
    <source>
        <dbReference type="Google" id="ProtNLM"/>
    </source>
</evidence>
<feature type="region of interest" description="Disordered" evidence="1">
    <location>
        <begin position="1"/>
        <end position="51"/>
    </location>
</feature>
<organism evidence="4 5">
    <name type="scientific">Rotaria sordida</name>
    <dbReference type="NCBI Taxonomy" id="392033"/>
    <lineage>
        <taxon>Eukaryota</taxon>
        <taxon>Metazoa</taxon>
        <taxon>Spiralia</taxon>
        <taxon>Gnathifera</taxon>
        <taxon>Rotifera</taxon>
        <taxon>Eurotatoria</taxon>
        <taxon>Bdelloidea</taxon>
        <taxon>Philodinida</taxon>
        <taxon>Philodinidae</taxon>
        <taxon>Rotaria</taxon>
    </lineage>
</organism>